<evidence type="ECO:0000256" key="1">
    <source>
        <dbReference type="ARBA" id="ARBA00011975"/>
    </source>
</evidence>
<dbReference type="InterPro" id="IPR050390">
    <property type="entry name" value="C5-Methyltransferase"/>
</dbReference>
<dbReference type="Gene3D" id="3.90.120.10">
    <property type="entry name" value="DNA Methylase, subunit A, domain 2"/>
    <property type="match status" value="1"/>
</dbReference>
<evidence type="ECO:0000313" key="8">
    <source>
        <dbReference type="Proteomes" id="UP000196386"/>
    </source>
</evidence>
<dbReference type="InterPro" id="IPR001525">
    <property type="entry name" value="C5_MeTfrase"/>
</dbReference>
<accession>A0A1Y4MRW1</accession>
<dbReference type="SUPFAM" id="SSF53335">
    <property type="entry name" value="S-adenosyl-L-methionine-dependent methyltransferases"/>
    <property type="match status" value="2"/>
</dbReference>
<dbReference type="GO" id="GO:0032259">
    <property type="term" value="P:methylation"/>
    <property type="evidence" value="ECO:0007669"/>
    <property type="project" value="UniProtKB-KW"/>
</dbReference>
<evidence type="ECO:0000256" key="6">
    <source>
        <dbReference type="PROSITE-ProRule" id="PRU01016"/>
    </source>
</evidence>
<dbReference type="InterPro" id="IPR029063">
    <property type="entry name" value="SAM-dependent_MTases_sf"/>
</dbReference>
<comment type="caution">
    <text evidence="7">The sequence shown here is derived from an EMBL/GenBank/DDBJ whole genome shotgun (WGS) entry which is preliminary data.</text>
</comment>
<keyword evidence="4 6" id="KW-0949">S-adenosyl-L-methionine</keyword>
<dbReference type="PANTHER" id="PTHR10629:SF52">
    <property type="entry name" value="DNA (CYTOSINE-5)-METHYLTRANSFERASE 1"/>
    <property type="match status" value="1"/>
</dbReference>
<dbReference type="Gene3D" id="3.40.50.150">
    <property type="entry name" value="Vaccinia Virus protein VP39"/>
    <property type="match status" value="2"/>
</dbReference>
<gene>
    <name evidence="7" type="ORF">B5F11_00690</name>
</gene>
<dbReference type="GO" id="GO:0003886">
    <property type="term" value="F:DNA (cytosine-5-)-methyltransferase activity"/>
    <property type="evidence" value="ECO:0007669"/>
    <property type="project" value="UniProtKB-EC"/>
</dbReference>
<proteinExistence type="inferred from homology"/>
<dbReference type="GO" id="GO:0003677">
    <property type="term" value="F:DNA binding"/>
    <property type="evidence" value="ECO:0007669"/>
    <property type="project" value="TreeGrafter"/>
</dbReference>
<protein>
    <recommendedName>
        <fullName evidence="1">DNA (cytosine-5-)-methyltransferase</fullName>
        <ecNumber evidence="1">2.1.1.37</ecNumber>
    </recommendedName>
</protein>
<keyword evidence="3 6" id="KW-0808">Transferase</keyword>
<organism evidence="7 8">
    <name type="scientific">Anaerotruncus colihominis</name>
    <dbReference type="NCBI Taxonomy" id="169435"/>
    <lineage>
        <taxon>Bacteria</taxon>
        <taxon>Bacillati</taxon>
        <taxon>Bacillota</taxon>
        <taxon>Clostridia</taxon>
        <taxon>Eubacteriales</taxon>
        <taxon>Oscillospiraceae</taxon>
        <taxon>Anaerotruncus</taxon>
    </lineage>
</organism>
<evidence type="ECO:0000256" key="2">
    <source>
        <dbReference type="ARBA" id="ARBA00022603"/>
    </source>
</evidence>
<dbReference type="PROSITE" id="PS00094">
    <property type="entry name" value="C5_MTASE_1"/>
    <property type="match status" value="1"/>
</dbReference>
<dbReference type="Pfam" id="PF00145">
    <property type="entry name" value="DNA_methylase"/>
    <property type="match status" value="2"/>
</dbReference>
<dbReference type="InterPro" id="IPR031303">
    <property type="entry name" value="C5_meth_CS"/>
</dbReference>
<reference evidence="8" key="1">
    <citation type="submission" date="2017-04" db="EMBL/GenBank/DDBJ databases">
        <title>Function of individual gut microbiota members based on whole genome sequencing of pure cultures obtained from chicken caecum.</title>
        <authorList>
            <person name="Medvecky M."/>
            <person name="Cejkova D."/>
            <person name="Polansky O."/>
            <person name="Karasova D."/>
            <person name="Kubasova T."/>
            <person name="Cizek A."/>
            <person name="Rychlik I."/>
        </authorList>
    </citation>
    <scope>NUCLEOTIDE SEQUENCE [LARGE SCALE GENOMIC DNA]</scope>
    <source>
        <strain evidence="8">An175</strain>
    </source>
</reference>
<dbReference type="PRINTS" id="PR00105">
    <property type="entry name" value="C5METTRFRASE"/>
</dbReference>
<sequence>MPYSVVDLFAGAGGLSLGFVQTGKYEVKVAFEREPHMQATYHRNHPDVELHGDVCDADYADIQRRYGDIDIVIGGPPCQGFSNANRQKNHAISQNNMLVKQYIRAIRELRPKAFVMENVSMLRSDVHRFYMEETDLDIVEEYQIPNKNTPLHLLNSEFVFDGALEIVQNLELLQQRLWPENHYRELNIIYKGEKNADKMKKSLKKHQRKLTEIAQTYIENDAGNYIAQRSREAFQAVMDYFDGILEADRIHALIEPAIMIQRMLSKAKEIFDNHIHVDSYECTEKDGILANIRSFAVFDYLKSILTSGEDGYAINSGVLCAADFGAPQKRNRFVIMGIKKSISEVVFLPSKKVKDGRYRTVRDAICDLEHVPPVYDLADDEEGIPLKAKEQLSPLAKQLRDSDILKNHIITKTTDVAMARFKALNQGQNFHSLNDSLKTNTYTDVKRTQNTIYLRLNYEEPSGTVINVRKSMWIHPTLDRAISIREAARLQTFPDSFVFCGSKDKQYQQVGNAVPPIMAKAIAKQLATTLGKKLREAEHENG</sequence>
<feature type="active site" evidence="6">
    <location>
        <position position="78"/>
    </location>
</feature>
<dbReference type="PROSITE" id="PS51679">
    <property type="entry name" value="SAM_MT_C5"/>
    <property type="match status" value="1"/>
</dbReference>
<dbReference type="InterPro" id="IPR018117">
    <property type="entry name" value="C5_DNA_meth_AS"/>
</dbReference>
<dbReference type="EC" id="2.1.1.37" evidence="1"/>
<dbReference type="RefSeq" id="WP_087298984.1">
    <property type="nucleotide sequence ID" value="NZ_NFKQ01000004.1"/>
</dbReference>
<dbReference type="PANTHER" id="PTHR10629">
    <property type="entry name" value="CYTOSINE-SPECIFIC METHYLTRANSFERASE"/>
    <property type="match status" value="1"/>
</dbReference>
<keyword evidence="5" id="KW-0680">Restriction system</keyword>
<dbReference type="GO" id="GO:0009307">
    <property type="term" value="P:DNA restriction-modification system"/>
    <property type="evidence" value="ECO:0007669"/>
    <property type="project" value="UniProtKB-KW"/>
</dbReference>
<dbReference type="GO" id="GO:0044027">
    <property type="term" value="P:negative regulation of gene expression via chromosomal CpG island methylation"/>
    <property type="evidence" value="ECO:0007669"/>
    <property type="project" value="TreeGrafter"/>
</dbReference>
<evidence type="ECO:0000256" key="5">
    <source>
        <dbReference type="ARBA" id="ARBA00022747"/>
    </source>
</evidence>
<dbReference type="Proteomes" id="UP000196386">
    <property type="component" value="Unassembled WGS sequence"/>
</dbReference>
<dbReference type="AlphaFoldDB" id="A0A1Y4MRW1"/>
<dbReference type="EMBL" id="NFKP01000001">
    <property type="protein sequence ID" value="OUP71434.1"/>
    <property type="molecule type" value="Genomic_DNA"/>
</dbReference>
<comment type="similarity">
    <text evidence="6">Belongs to the class I-like SAM-binding methyltransferase superfamily. C5-methyltransferase family.</text>
</comment>
<name>A0A1Y4MRW1_9FIRM</name>
<evidence type="ECO:0000256" key="3">
    <source>
        <dbReference type="ARBA" id="ARBA00022679"/>
    </source>
</evidence>
<dbReference type="PROSITE" id="PS00095">
    <property type="entry name" value="C5_MTASE_2"/>
    <property type="match status" value="1"/>
</dbReference>
<evidence type="ECO:0000313" key="7">
    <source>
        <dbReference type="EMBL" id="OUP71434.1"/>
    </source>
</evidence>
<keyword evidence="2 6" id="KW-0489">Methyltransferase</keyword>
<evidence type="ECO:0000256" key="4">
    <source>
        <dbReference type="ARBA" id="ARBA00022691"/>
    </source>
</evidence>